<evidence type="ECO:0000313" key="1">
    <source>
        <dbReference type="EMBL" id="KDR15647.1"/>
    </source>
</evidence>
<organism evidence="1 2">
    <name type="scientific">Zootermopsis nevadensis</name>
    <name type="common">Dampwood termite</name>
    <dbReference type="NCBI Taxonomy" id="136037"/>
    <lineage>
        <taxon>Eukaryota</taxon>
        <taxon>Metazoa</taxon>
        <taxon>Ecdysozoa</taxon>
        <taxon>Arthropoda</taxon>
        <taxon>Hexapoda</taxon>
        <taxon>Insecta</taxon>
        <taxon>Pterygota</taxon>
        <taxon>Neoptera</taxon>
        <taxon>Polyneoptera</taxon>
        <taxon>Dictyoptera</taxon>
        <taxon>Blattodea</taxon>
        <taxon>Blattoidea</taxon>
        <taxon>Termitoidae</taxon>
        <taxon>Termopsidae</taxon>
        <taxon>Zootermopsis</taxon>
    </lineage>
</organism>
<dbReference type="AlphaFoldDB" id="A0A067QYQ8"/>
<reference evidence="1 2" key="1">
    <citation type="journal article" date="2014" name="Nat. Commun.">
        <title>Molecular traces of alternative social organization in a termite genome.</title>
        <authorList>
            <person name="Terrapon N."/>
            <person name="Li C."/>
            <person name="Robertson H.M."/>
            <person name="Ji L."/>
            <person name="Meng X."/>
            <person name="Booth W."/>
            <person name="Chen Z."/>
            <person name="Childers C.P."/>
            <person name="Glastad K.M."/>
            <person name="Gokhale K."/>
            <person name="Gowin J."/>
            <person name="Gronenberg W."/>
            <person name="Hermansen R.A."/>
            <person name="Hu H."/>
            <person name="Hunt B.G."/>
            <person name="Huylmans A.K."/>
            <person name="Khalil S.M."/>
            <person name="Mitchell R.D."/>
            <person name="Munoz-Torres M.C."/>
            <person name="Mustard J.A."/>
            <person name="Pan H."/>
            <person name="Reese J.T."/>
            <person name="Scharf M.E."/>
            <person name="Sun F."/>
            <person name="Vogel H."/>
            <person name="Xiao J."/>
            <person name="Yang W."/>
            <person name="Yang Z."/>
            <person name="Yang Z."/>
            <person name="Zhou J."/>
            <person name="Zhu J."/>
            <person name="Brent C.S."/>
            <person name="Elsik C.G."/>
            <person name="Goodisman M.A."/>
            <person name="Liberles D.A."/>
            <person name="Roe R.M."/>
            <person name="Vargo E.L."/>
            <person name="Vilcinskas A."/>
            <person name="Wang J."/>
            <person name="Bornberg-Bauer E."/>
            <person name="Korb J."/>
            <person name="Zhang G."/>
            <person name="Liebig J."/>
        </authorList>
    </citation>
    <scope>NUCLEOTIDE SEQUENCE [LARGE SCALE GENOMIC DNA]</scope>
    <source>
        <tissue evidence="1">Whole organism</tissue>
    </source>
</reference>
<gene>
    <name evidence="1" type="ORF">L798_09723</name>
</gene>
<evidence type="ECO:0000313" key="2">
    <source>
        <dbReference type="Proteomes" id="UP000027135"/>
    </source>
</evidence>
<dbReference type="InParanoid" id="A0A067QYQ8"/>
<accession>A0A067QYQ8</accession>
<dbReference type="Proteomes" id="UP000027135">
    <property type="component" value="Unassembled WGS sequence"/>
</dbReference>
<dbReference type="EMBL" id="KK852818">
    <property type="protein sequence ID" value="KDR15647.1"/>
    <property type="molecule type" value="Genomic_DNA"/>
</dbReference>
<protein>
    <submittedName>
        <fullName evidence="1">Uncharacterized protein</fullName>
    </submittedName>
</protein>
<proteinExistence type="predicted"/>
<sequence length="110" mass="12740">METVVLRVLLLVVLFILLTGDYTSLFNHILQQGDRSVRPPPDVSRTDDAVDIQCEYLASFLRTTSQCNSWKGVNWIQPAHERGRWRIIVYTVMNLRGYITFLGQLSEIRN</sequence>
<keyword evidence="2" id="KW-1185">Reference proteome</keyword>
<name>A0A067QYQ8_ZOONE</name>